<gene>
    <name evidence="2" type="ORF">HII31_01208</name>
</gene>
<comment type="cofactor">
    <cofactor evidence="1">
        <name>Mg(2+)</name>
        <dbReference type="ChEBI" id="CHEBI:18420"/>
    </cofactor>
</comment>
<dbReference type="AlphaFoldDB" id="A0A8H6VM28"/>
<dbReference type="CDD" id="cd16841">
    <property type="entry name" value="RraA_family"/>
    <property type="match status" value="1"/>
</dbReference>
<sequence length="203" mass="21903">MDDEVADGLSKLKVPHGGFLEGLTMFSPEHQTGTTKFFVPKTDAEAPKLQGKYIDQIPKGAVCFISQPAPHINACYGGLMSLRAKYLGAAGVVIDGRLRDLQEHRDLEFPIFARSVGTTAGGEVCRPSEVDVPLRLQSTCQEATINPGDFIIADLNGVVCIPKDLARQCLDAIPAIAKADERCAEAIKQGMGVEEAFKTFRGR</sequence>
<dbReference type="PANTHER" id="PTHR33254">
    <property type="entry name" value="4-HYDROXY-4-METHYL-2-OXOGLUTARATE ALDOLASE 3-RELATED"/>
    <property type="match status" value="1"/>
</dbReference>
<keyword evidence="1" id="KW-0479">Metal-binding</keyword>
<dbReference type="GO" id="GO:0046872">
    <property type="term" value="F:metal ion binding"/>
    <property type="evidence" value="ECO:0007669"/>
    <property type="project" value="UniProtKB-KW"/>
</dbReference>
<dbReference type="GO" id="GO:0008948">
    <property type="term" value="F:oxaloacetate decarboxylase activity"/>
    <property type="evidence" value="ECO:0007669"/>
    <property type="project" value="TreeGrafter"/>
</dbReference>
<keyword evidence="3" id="KW-1185">Reference proteome</keyword>
<proteinExistence type="predicted"/>
<dbReference type="EMBL" id="JABCIY010000015">
    <property type="protein sequence ID" value="KAF7197398.1"/>
    <property type="molecule type" value="Genomic_DNA"/>
</dbReference>
<evidence type="ECO:0000313" key="3">
    <source>
        <dbReference type="Proteomes" id="UP000660729"/>
    </source>
</evidence>
<keyword evidence="1" id="KW-0460">Magnesium</keyword>
<comment type="caution">
    <text evidence="2">The sequence shown here is derived from an EMBL/GenBank/DDBJ whole genome shotgun (WGS) entry which is preliminary data.</text>
</comment>
<accession>A0A8H6VM28</accession>
<dbReference type="OrthoDB" id="1476984at2759"/>
<dbReference type="Gene3D" id="3.50.30.40">
    <property type="entry name" value="Ribonuclease E inhibitor RraA/RraA-like"/>
    <property type="match status" value="1"/>
</dbReference>
<feature type="non-terminal residue" evidence="2">
    <location>
        <position position="203"/>
    </location>
</feature>
<feature type="binding site" evidence="1">
    <location>
        <position position="99"/>
    </location>
    <ligand>
        <name>substrate</name>
    </ligand>
</feature>
<dbReference type="GO" id="GO:0047443">
    <property type="term" value="F:4-hydroxy-4-methyl-2-oxoglutarate aldolase activity"/>
    <property type="evidence" value="ECO:0007669"/>
    <property type="project" value="TreeGrafter"/>
</dbReference>
<protein>
    <submittedName>
        <fullName evidence="2">4-hydroxy-4-methyl-2-oxoglutarate aldolase</fullName>
    </submittedName>
</protein>
<dbReference type="Pfam" id="PF03737">
    <property type="entry name" value="RraA-like"/>
    <property type="match status" value="1"/>
</dbReference>
<feature type="binding site" evidence="1">
    <location>
        <position position="100"/>
    </location>
    <ligand>
        <name>Mg(2+)</name>
        <dbReference type="ChEBI" id="CHEBI:18420"/>
    </ligand>
</feature>
<reference evidence="2" key="1">
    <citation type="submission" date="2020-04" db="EMBL/GenBank/DDBJ databases">
        <title>Draft genome resource of the tomato pathogen Pseudocercospora fuligena.</title>
        <authorList>
            <person name="Zaccaron A."/>
        </authorList>
    </citation>
    <scope>NUCLEOTIDE SEQUENCE</scope>
    <source>
        <strain evidence="2">PF001</strain>
    </source>
</reference>
<name>A0A8H6VM28_9PEZI</name>
<organism evidence="2 3">
    <name type="scientific">Pseudocercospora fuligena</name>
    <dbReference type="NCBI Taxonomy" id="685502"/>
    <lineage>
        <taxon>Eukaryota</taxon>
        <taxon>Fungi</taxon>
        <taxon>Dikarya</taxon>
        <taxon>Ascomycota</taxon>
        <taxon>Pezizomycotina</taxon>
        <taxon>Dothideomycetes</taxon>
        <taxon>Dothideomycetidae</taxon>
        <taxon>Mycosphaerellales</taxon>
        <taxon>Mycosphaerellaceae</taxon>
        <taxon>Pseudocercospora</taxon>
    </lineage>
</organism>
<evidence type="ECO:0000313" key="2">
    <source>
        <dbReference type="EMBL" id="KAF7197398.1"/>
    </source>
</evidence>
<dbReference type="InterPro" id="IPR005493">
    <property type="entry name" value="RraA/RraA-like"/>
</dbReference>
<evidence type="ECO:0000256" key="1">
    <source>
        <dbReference type="PIRSR" id="PIRSR605493-1"/>
    </source>
</evidence>
<dbReference type="InterPro" id="IPR036704">
    <property type="entry name" value="RraA/RraA-like_sf"/>
</dbReference>
<dbReference type="SUPFAM" id="SSF89562">
    <property type="entry name" value="RraA-like"/>
    <property type="match status" value="1"/>
</dbReference>
<dbReference type="Proteomes" id="UP000660729">
    <property type="component" value="Unassembled WGS sequence"/>
</dbReference>
<dbReference type="PANTHER" id="PTHR33254:SF28">
    <property type="entry name" value="4-HYDROXY-4-METHYL-2-OXOGLUTARATE ALDOLASE"/>
    <property type="match status" value="1"/>
</dbReference>
<feature type="binding site" evidence="1">
    <location>
        <begin position="77"/>
        <end position="80"/>
    </location>
    <ligand>
        <name>substrate</name>
    </ligand>
</feature>